<evidence type="ECO:0000313" key="4">
    <source>
        <dbReference type="WBParaSite" id="DME_0000296401-mRNA-1"/>
    </source>
</evidence>
<evidence type="ECO:0000313" key="2">
    <source>
        <dbReference type="Proteomes" id="UP000038040"/>
    </source>
</evidence>
<dbReference type="STRING" id="318479.A0A0N4U7K0"/>
<protein>
    <submittedName>
        <fullName evidence="4">Proteasome assembly chaperone 3</fullName>
    </submittedName>
</protein>
<reference evidence="1 3" key="2">
    <citation type="submission" date="2018-11" db="EMBL/GenBank/DDBJ databases">
        <authorList>
            <consortium name="Pathogen Informatics"/>
        </authorList>
    </citation>
    <scope>NUCLEOTIDE SEQUENCE [LARGE SCALE GENOMIC DNA]</scope>
</reference>
<organism evidence="2 4">
    <name type="scientific">Dracunculus medinensis</name>
    <name type="common">Guinea worm</name>
    <dbReference type="NCBI Taxonomy" id="318479"/>
    <lineage>
        <taxon>Eukaryota</taxon>
        <taxon>Metazoa</taxon>
        <taxon>Ecdysozoa</taxon>
        <taxon>Nematoda</taxon>
        <taxon>Chromadorea</taxon>
        <taxon>Rhabditida</taxon>
        <taxon>Spirurina</taxon>
        <taxon>Dracunculoidea</taxon>
        <taxon>Dracunculidae</taxon>
        <taxon>Dracunculus</taxon>
    </lineage>
</organism>
<accession>A0A0N4U7K0</accession>
<name>A0A0N4U7K0_DRAME</name>
<proteinExistence type="predicted"/>
<sequence>MDCVKFPIVKDLSFEYLNSEVKFIIIEFENTDLIFLSNISKIGQILQVTFPHHLIASKLHSTHNIEFDTKILLGAYSDDFELLINRLVKTIVKFNRRRRDFFLAIGFGEDQSDLNDYFRIIIEQYQNHFQSSSSSS</sequence>
<dbReference type="WBParaSite" id="DME_0000296401-mRNA-1">
    <property type="protein sequence ID" value="DME_0000296401-mRNA-1"/>
    <property type="gene ID" value="DME_0000296401"/>
</dbReference>
<dbReference type="Gene3D" id="3.30.230.90">
    <property type="match status" value="1"/>
</dbReference>
<evidence type="ECO:0000313" key="1">
    <source>
        <dbReference type="EMBL" id="VDN50220.1"/>
    </source>
</evidence>
<dbReference type="InterPro" id="IPR053720">
    <property type="entry name" value="Psm_Assembly_Chaperone"/>
</dbReference>
<reference evidence="4" key="1">
    <citation type="submission" date="2017-02" db="UniProtKB">
        <authorList>
            <consortium name="WormBaseParasite"/>
        </authorList>
    </citation>
    <scope>IDENTIFICATION</scope>
</reference>
<dbReference type="Proteomes" id="UP000274756">
    <property type="component" value="Unassembled WGS sequence"/>
</dbReference>
<dbReference type="AlphaFoldDB" id="A0A0N4U7K0"/>
<keyword evidence="3" id="KW-1185">Reference proteome</keyword>
<gene>
    <name evidence="1" type="ORF">DME_LOCUS193</name>
</gene>
<evidence type="ECO:0000313" key="3">
    <source>
        <dbReference type="Proteomes" id="UP000274756"/>
    </source>
</evidence>
<dbReference type="Proteomes" id="UP000038040">
    <property type="component" value="Unplaced"/>
</dbReference>
<dbReference type="OrthoDB" id="5826198at2759"/>
<dbReference type="EMBL" id="UYYG01000001">
    <property type="protein sequence ID" value="VDN50220.1"/>
    <property type="molecule type" value="Genomic_DNA"/>
</dbReference>